<comment type="caution">
    <text evidence="1">The sequence shown here is derived from an EMBL/GenBank/DDBJ whole genome shotgun (WGS) entry which is preliminary data.</text>
</comment>
<keyword evidence="2" id="KW-1185">Reference proteome</keyword>
<reference evidence="1" key="1">
    <citation type="submission" date="2022-07" db="EMBL/GenBank/DDBJ databases">
        <authorList>
            <person name="Macas J."/>
            <person name="Novak P."/>
            <person name="Neumann P."/>
        </authorList>
    </citation>
    <scope>NUCLEOTIDE SEQUENCE</scope>
</reference>
<organism evidence="1 2">
    <name type="scientific">Cuscuta epithymum</name>
    <dbReference type="NCBI Taxonomy" id="186058"/>
    <lineage>
        <taxon>Eukaryota</taxon>
        <taxon>Viridiplantae</taxon>
        <taxon>Streptophyta</taxon>
        <taxon>Embryophyta</taxon>
        <taxon>Tracheophyta</taxon>
        <taxon>Spermatophyta</taxon>
        <taxon>Magnoliopsida</taxon>
        <taxon>eudicotyledons</taxon>
        <taxon>Gunneridae</taxon>
        <taxon>Pentapetalae</taxon>
        <taxon>asterids</taxon>
        <taxon>lamiids</taxon>
        <taxon>Solanales</taxon>
        <taxon>Convolvulaceae</taxon>
        <taxon>Cuscuteae</taxon>
        <taxon>Cuscuta</taxon>
        <taxon>Cuscuta subgen. Cuscuta</taxon>
    </lineage>
</organism>
<evidence type="ECO:0000313" key="1">
    <source>
        <dbReference type="EMBL" id="CAH9105836.1"/>
    </source>
</evidence>
<accession>A0AAV0DN93</accession>
<protein>
    <submittedName>
        <fullName evidence="1">Uncharacterized protein</fullName>
    </submittedName>
</protein>
<sequence length="140" mass="14981">MLRSSVDGTVLRLHHVPFSQPSLTSSTASFANLVRLYYRRLSSPELPPRSKEQCHIFRCQNMSLLCKDGNDAGLQRQTASIPEIHLLEEAAAAIDASGGSRDKEAVGGGRCGVNNVKCGGSYGGYVRCGGGDLVRCGGRR</sequence>
<proteinExistence type="predicted"/>
<name>A0AAV0DN93_9ASTE</name>
<gene>
    <name evidence="1" type="ORF">CEPIT_LOCUS17344</name>
</gene>
<dbReference type="EMBL" id="CAMAPF010000133">
    <property type="protein sequence ID" value="CAH9105836.1"/>
    <property type="molecule type" value="Genomic_DNA"/>
</dbReference>
<evidence type="ECO:0000313" key="2">
    <source>
        <dbReference type="Proteomes" id="UP001152523"/>
    </source>
</evidence>
<dbReference type="Proteomes" id="UP001152523">
    <property type="component" value="Unassembled WGS sequence"/>
</dbReference>
<dbReference type="AlphaFoldDB" id="A0AAV0DN93"/>